<accession>A0A0K0FB84</accession>
<protein>
    <submittedName>
        <fullName evidence="2">Uncharacterized protein</fullName>
    </submittedName>
</protein>
<proteinExistence type="predicted"/>
<sequence length="70" mass="7945">MTISLIKVFKNIQWKESDVNTMSIDKTFGLLDIDDDSEPIVKNLETDGQHYLDNTEQMSSSLALPVTKKN</sequence>
<dbReference type="AlphaFoldDB" id="A0A0K0FB84"/>
<dbReference type="WBParaSite" id="SVE_0609100.1">
    <property type="protein sequence ID" value="SVE_0609100.1"/>
    <property type="gene ID" value="SVE_0609100"/>
</dbReference>
<evidence type="ECO:0000313" key="2">
    <source>
        <dbReference type="WBParaSite" id="SVE_0609100.1"/>
    </source>
</evidence>
<reference evidence="2" key="2">
    <citation type="submission" date="2015-08" db="UniProtKB">
        <authorList>
            <consortium name="WormBaseParasite"/>
        </authorList>
    </citation>
    <scope>IDENTIFICATION</scope>
</reference>
<organism evidence="1 2">
    <name type="scientific">Strongyloides venezuelensis</name>
    <name type="common">Threadworm</name>
    <dbReference type="NCBI Taxonomy" id="75913"/>
    <lineage>
        <taxon>Eukaryota</taxon>
        <taxon>Metazoa</taxon>
        <taxon>Ecdysozoa</taxon>
        <taxon>Nematoda</taxon>
        <taxon>Chromadorea</taxon>
        <taxon>Rhabditida</taxon>
        <taxon>Tylenchina</taxon>
        <taxon>Panagrolaimomorpha</taxon>
        <taxon>Strongyloidoidea</taxon>
        <taxon>Strongyloididae</taxon>
        <taxon>Strongyloides</taxon>
    </lineage>
</organism>
<evidence type="ECO:0000313" key="1">
    <source>
        <dbReference type="Proteomes" id="UP000035680"/>
    </source>
</evidence>
<keyword evidence="1" id="KW-1185">Reference proteome</keyword>
<reference evidence="1" key="1">
    <citation type="submission" date="2014-07" db="EMBL/GenBank/DDBJ databases">
        <authorList>
            <person name="Martin A.A"/>
            <person name="De Silva N."/>
        </authorList>
    </citation>
    <scope>NUCLEOTIDE SEQUENCE</scope>
</reference>
<dbReference type="Proteomes" id="UP000035680">
    <property type="component" value="Unassembled WGS sequence"/>
</dbReference>
<name>A0A0K0FB84_STRVS</name>